<dbReference type="GO" id="GO:0005525">
    <property type="term" value="F:GTP binding"/>
    <property type="evidence" value="ECO:0007669"/>
    <property type="project" value="InterPro"/>
</dbReference>
<dbReference type="AlphaFoldDB" id="A0A7T8GVY1"/>
<dbReference type="GO" id="GO:0003924">
    <property type="term" value="F:GTPase activity"/>
    <property type="evidence" value="ECO:0007669"/>
    <property type="project" value="InterPro"/>
</dbReference>
<dbReference type="Pfam" id="PF00071">
    <property type="entry name" value="Ras"/>
    <property type="match status" value="1"/>
</dbReference>
<sequence>MARQLKIPYIEASAKIRMNVDQAFYELVRLVRRFQALERPASRAAVSRKKKSKCTIL</sequence>
<name>A0A7T8GVY1_CALRO</name>
<evidence type="ECO:0000313" key="1">
    <source>
        <dbReference type="EMBL" id="QQP38430.1"/>
    </source>
</evidence>
<dbReference type="InterPro" id="IPR001806">
    <property type="entry name" value="Small_GTPase"/>
</dbReference>
<reference evidence="2" key="1">
    <citation type="submission" date="2021-01" db="EMBL/GenBank/DDBJ databases">
        <title>Caligus Genome Assembly.</title>
        <authorList>
            <person name="Gallardo-Escarate C."/>
        </authorList>
    </citation>
    <scope>NUCLEOTIDE SEQUENCE [LARGE SCALE GENOMIC DNA]</scope>
</reference>
<keyword evidence="2" id="KW-1185">Reference proteome</keyword>
<dbReference type="PROSITE" id="PS51421">
    <property type="entry name" value="RAS"/>
    <property type="match status" value="1"/>
</dbReference>
<dbReference type="SUPFAM" id="SSF52540">
    <property type="entry name" value="P-loop containing nucleoside triphosphate hydrolases"/>
    <property type="match status" value="1"/>
</dbReference>
<accession>A0A7T8GVY1</accession>
<dbReference type="Proteomes" id="UP000595437">
    <property type="component" value="Chromosome 13"/>
</dbReference>
<dbReference type="EMBL" id="CP045902">
    <property type="protein sequence ID" value="QQP38430.1"/>
    <property type="molecule type" value="Genomic_DNA"/>
</dbReference>
<proteinExistence type="predicted"/>
<dbReference type="Gene3D" id="3.40.50.300">
    <property type="entry name" value="P-loop containing nucleotide triphosphate hydrolases"/>
    <property type="match status" value="1"/>
</dbReference>
<organism evidence="1 2">
    <name type="scientific">Caligus rogercresseyi</name>
    <name type="common">Sea louse</name>
    <dbReference type="NCBI Taxonomy" id="217165"/>
    <lineage>
        <taxon>Eukaryota</taxon>
        <taxon>Metazoa</taxon>
        <taxon>Ecdysozoa</taxon>
        <taxon>Arthropoda</taxon>
        <taxon>Crustacea</taxon>
        <taxon>Multicrustacea</taxon>
        <taxon>Hexanauplia</taxon>
        <taxon>Copepoda</taxon>
        <taxon>Siphonostomatoida</taxon>
        <taxon>Caligidae</taxon>
        <taxon>Caligus</taxon>
    </lineage>
</organism>
<gene>
    <name evidence="1" type="ORF">FKW44_018999</name>
</gene>
<protein>
    <submittedName>
        <fullName evidence="1">Ras-related protein R-Ras2</fullName>
    </submittedName>
</protein>
<evidence type="ECO:0000313" key="2">
    <source>
        <dbReference type="Proteomes" id="UP000595437"/>
    </source>
</evidence>
<dbReference type="OrthoDB" id="5976022at2759"/>
<dbReference type="InterPro" id="IPR027417">
    <property type="entry name" value="P-loop_NTPase"/>
</dbReference>